<gene>
    <name evidence="8" type="ORF">DWV06_15650</name>
</gene>
<comment type="catalytic activity">
    <reaction evidence="6">
        <text>Endohydrolysis of (1-&gt;4)-alpha-D-glucosidic linkages in polysaccharides containing three or more (1-&gt;4)-alpha-linked D-glucose units.</text>
        <dbReference type="EC" id="3.2.1.1"/>
    </reaction>
</comment>
<dbReference type="Gene3D" id="3.20.20.80">
    <property type="entry name" value="Glycosidases"/>
    <property type="match status" value="1"/>
</dbReference>
<accession>A0A371AQY1</accession>
<keyword evidence="9" id="KW-1185">Reference proteome</keyword>
<organism evidence="8 9">
    <name type="scientific">Anaerosacchariphilus polymeriproducens</name>
    <dbReference type="NCBI Taxonomy" id="1812858"/>
    <lineage>
        <taxon>Bacteria</taxon>
        <taxon>Bacillati</taxon>
        <taxon>Bacillota</taxon>
        <taxon>Clostridia</taxon>
        <taxon>Lachnospirales</taxon>
        <taxon>Lachnospiraceae</taxon>
        <taxon>Anaerosacchariphilus</taxon>
    </lineage>
</organism>
<dbReference type="EC" id="3.2.1.1" evidence="6"/>
<dbReference type="GO" id="GO:0005975">
    <property type="term" value="P:carbohydrate metabolic process"/>
    <property type="evidence" value="ECO:0007669"/>
    <property type="project" value="InterPro"/>
</dbReference>
<keyword evidence="2 6" id="KW-0378">Hydrolase</keyword>
<evidence type="ECO:0000256" key="2">
    <source>
        <dbReference type="ARBA" id="ARBA00022801"/>
    </source>
</evidence>
<reference evidence="8 9" key="1">
    <citation type="submission" date="2018-07" db="EMBL/GenBank/DDBJ databases">
        <title>Anaerosacharophilus polymeroproducens gen. nov. sp. nov., an anaerobic bacterium isolated from salt field.</title>
        <authorList>
            <person name="Kim W."/>
            <person name="Yang S.-H."/>
            <person name="Oh J."/>
            <person name="Lee J.-H."/>
            <person name="Kwon K.K."/>
        </authorList>
    </citation>
    <scope>NUCLEOTIDE SEQUENCE [LARGE SCALE GENOMIC DNA]</scope>
    <source>
        <strain evidence="8 9">MCWD5</strain>
    </source>
</reference>
<proteinExistence type="inferred from homology"/>
<dbReference type="InterPro" id="IPR006047">
    <property type="entry name" value="GH13_cat_dom"/>
</dbReference>
<comment type="caution">
    <text evidence="8">The sequence shown here is derived from an EMBL/GenBank/DDBJ whole genome shotgun (WGS) entry which is preliminary data.</text>
</comment>
<dbReference type="EMBL" id="QRCT01000050">
    <property type="protein sequence ID" value="RDU21969.1"/>
    <property type="molecule type" value="Genomic_DNA"/>
</dbReference>
<evidence type="ECO:0000256" key="1">
    <source>
        <dbReference type="ARBA" id="ARBA00008061"/>
    </source>
</evidence>
<comment type="similarity">
    <text evidence="1 5">Belongs to the glycosyl hydrolase 13 family.</text>
</comment>
<feature type="domain" description="Glycosyl hydrolase family 13 catalytic" evidence="7">
    <location>
        <begin position="46"/>
        <end position="388"/>
    </location>
</feature>
<dbReference type="SUPFAM" id="SSF51445">
    <property type="entry name" value="(Trans)glycosidases"/>
    <property type="match status" value="1"/>
</dbReference>
<dbReference type="AlphaFoldDB" id="A0A371AQY1"/>
<protein>
    <recommendedName>
        <fullName evidence="6">Alpha-amylase</fullName>
        <ecNumber evidence="6">3.2.1.1</ecNumber>
    </recommendedName>
</protein>
<dbReference type="GO" id="GO:0043169">
    <property type="term" value="F:cation binding"/>
    <property type="evidence" value="ECO:0007669"/>
    <property type="project" value="InterPro"/>
</dbReference>
<dbReference type="InterPro" id="IPR006046">
    <property type="entry name" value="Alpha_amylase"/>
</dbReference>
<dbReference type="OrthoDB" id="9761789at2"/>
<evidence type="ECO:0000259" key="7">
    <source>
        <dbReference type="SMART" id="SM00642"/>
    </source>
</evidence>
<dbReference type="SMART" id="SM00642">
    <property type="entry name" value="Aamy"/>
    <property type="match status" value="1"/>
</dbReference>
<dbReference type="Proteomes" id="UP000255036">
    <property type="component" value="Unassembled WGS sequence"/>
</dbReference>
<keyword evidence="3 6" id="KW-0119">Carbohydrate metabolism</keyword>
<dbReference type="RefSeq" id="WP_115483132.1">
    <property type="nucleotide sequence ID" value="NZ_QRCT01000050.1"/>
</dbReference>
<evidence type="ECO:0000313" key="8">
    <source>
        <dbReference type="EMBL" id="RDU21969.1"/>
    </source>
</evidence>
<dbReference type="InterPro" id="IPR017853">
    <property type="entry name" value="GH"/>
</dbReference>
<evidence type="ECO:0000313" key="9">
    <source>
        <dbReference type="Proteomes" id="UP000255036"/>
    </source>
</evidence>
<dbReference type="Gene3D" id="2.60.40.1180">
    <property type="entry name" value="Golgi alpha-mannosidase II"/>
    <property type="match status" value="1"/>
</dbReference>
<dbReference type="PANTHER" id="PTHR43447">
    <property type="entry name" value="ALPHA-AMYLASE"/>
    <property type="match status" value="1"/>
</dbReference>
<dbReference type="GO" id="GO:0004556">
    <property type="term" value="F:alpha-amylase activity"/>
    <property type="evidence" value="ECO:0007669"/>
    <property type="project" value="UniProtKB-UniRule"/>
</dbReference>
<dbReference type="CDD" id="cd11315">
    <property type="entry name" value="AmyAc_bac1_AmyA"/>
    <property type="match status" value="1"/>
</dbReference>
<dbReference type="InterPro" id="IPR013780">
    <property type="entry name" value="Glyco_hydro_b"/>
</dbReference>
<dbReference type="Pfam" id="PF00128">
    <property type="entry name" value="Alpha-amylase"/>
    <property type="match status" value="1"/>
</dbReference>
<evidence type="ECO:0000256" key="4">
    <source>
        <dbReference type="ARBA" id="ARBA00023295"/>
    </source>
</evidence>
<keyword evidence="4 6" id="KW-0326">Glycosidase</keyword>
<dbReference type="SUPFAM" id="SSF51011">
    <property type="entry name" value="Glycosyl hydrolase domain"/>
    <property type="match status" value="1"/>
</dbReference>
<name>A0A371AQY1_9FIRM</name>
<sequence>MKRRQKLYAIILTLVLAVSFTPNVISNQFLIVSQAAYGLPAKTDDGVIFHAYMWKFADIQSNLKAFADAGYNSIQVSPVQGIKPGKDWYMFYQPCNYRIGNPRLGDENAFKSLCAEADKYGIKIIVDAVLNHVADNGNDGQWYDGIDSSLKRSDFYHNQGSCKDYTNRNDVTQKNVGNLPDLATQRHDVQDMQISFLNNCIADGADGFRFDAAKHIETNRGEDSGQSCAGDYWDRVLGSLNNKNKLYLYGEVLPDKADNDEVYRSYFDITAHGYGGDLRNAVFNKDLTNLMNIKHYDHNISPKEALCYLENHDDYEHGVTTNMTEWQRKMGWSILNARAQLTPLYFARPNDTLWKDKDLVAVNKFHNAMAGQNEYLRYPRKEAMVIDRGNTGSVIVNVGDGFHLDTPTNLKDGTYANKGNASCTVRVSGGRMTGNIPGGSVVVFY</sequence>
<evidence type="ECO:0000256" key="6">
    <source>
        <dbReference type="RuleBase" id="RU361134"/>
    </source>
</evidence>
<evidence type="ECO:0000256" key="5">
    <source>
        <dbReference type="RuleBase" id="RU003615"/>
    </source>
</evidence>
<evidence type="ECO:0000256" key="3">
    <source>
        <dbReference type="ARBA" id="ARBA00023277"/>
    </source>
</evidence>
<dbReference type="PRINTS" id="PR00110">
    <property type="entry name" value="ALPHAAMYLASE"/>
</dbReference>